<dbReference type="AlphaFoldDB" id="A0A2N8P0H0"/>
<dbReference type="InterPro" id="IPR013148">
    <property type="entry name" value="Glyco_hydro_32_N"/>
</dbReference>
<evidence type="ECO:0000256" key="2">
    <source>
        <dbReference type="ARBA" id="ARBA00022801"/>
    </source>
</evidence>
<feature type="domain" description="Glycosyl hydrolase family 32 N-terminal" evidence="5">
    <location>
        <begin position="65"/>
        <end position="231"/>
    </location>
</feature>
<dbReference type="Gene3D" id="2.115.10.20">
    <property type="entry name" value="Glycosyl hydrolase domain, family 43"/>
    <property type="match status" value="2"/>
</dbReference>
<dbReference type="PANTHER" id="PTHR43301:SF3">
    <property type="entry name" value="ARABINAN ENDO-1,5-ALPHA-L-ARABINOSIDASE A-RELATED"/>
    <property type="match status" value="1"/>
</dbReference>
<feature type="signal peptide" evidence="4">
    <location>
        <begin position="1"/>
        <end position="26"/>
    </location>
</feature>
<dbReference type="PANTHER" id="PTHR43301">
    <property type="entry name" value="ARABINAN ENDO-1,5-ALPHA-L-ARABINOSIDASE"/>
    <property type="match status" value="1"/>
</dbReference>
<dbReference type="SUPFAM" id="SSF89372">
    <property type="entry name" value="Fucose-specific lectin"/>
    <property type="match status" value="2"/>
</dbReference>
<name>A0A2N8P0H0_STREU</name>
<dbReference type="InterPro" id="IPR050727">
    <property type="entry name" value="GH43_arabinanases"/>
</dbReference>
<evidence type="ECO:0000256" key="4">
    <source>
        <dbReference type="SAM" id="SignalP"/>
    </source>
</evidence>
<organism evidence="8 9">
    <name type="scientific">Streptomyces eurocidicus</name>
    <name type="common">Streptoverticillium eurocidicus</name>
    <dbReference type="NCBI Taxonomy" id="66423"/>
    <lineage>
        <taxon>Bacteria</taxon>
        <taxon>Bacillati</taxon>
        <taxon>Actinomycetota</taxon>
        <taxon>Actinomycetes</taxon>
        <taxon>Kitasatosporales</taxon>
        <taxon>Streptomycetaceae</taxon>
        <taxon>Streptomyces</taxon>
    </lineage>
</organism>
<dbReference type="Pfam" id="PF26607">
    <property type="entry name" value="DUF8189"/>
    <property type="match status" value="1"/>
</dbReference>
<dbReference type="InterPro" id="IPR058502">
    <property type="entry name" value="PLL-like_beta-prop"/>
</dbReference>
<keyword evidence="4" id="KW-0732">Signal</keyword>
<protein>
    <submittedName>
        <fullName evidence="8">Uncharacterized protein</fullName>
    </submittedName>
</protein>
<evidence type="ECO:0000259" key="6">
    <source>
        <dbReference type="Pfam" id="PF26607"/>
    </source>
</evidence>
<evidence type="ECO:0000256" key="1">
    <source>
        <dbReference type="ARBA" id="ARBA00009902"/>
    </source>
</evidence>
<keyword evidence="2" id="KW-0378">Hydrolase</keyword>
<comment type="similarity">
    <text evidence="1">Belongs to the glycosyl hydrolase 32 family.</text>
</comment>
<dbReference type="InterPro" id="IPR023296">
    <property type="entry name" value="Glyco_hydro_beta-prop_sf"/>
</dbReference>
<evidence type="ECO:0000313" key="10">
    <source>
        <dbReference type="Proteomes" id="UP000528608"/>
    </source>
</evidence>
<proteinExistence type="inferred from homology"/>
<dbReference type="RefSeq" id="WP_102917559.1">
    <property type="nucleotide sequence ID" value="NZ_JACHJF010000020.1"/>
</dbReference>
<evidence type="ECO:0000313" key="9">
    <source>
        <dbReference type="Proteomes" id="UP000235945"/>
    </source>
</evidence>
<dbReference type="SUPFAM" id="SSF75005">
    <property type="entry name" value="Arabinanase/levansucrase/invertase"/>
    <property type="match status" value="1"/>
</dbReference>
<feature type="chain" id="PRO_5042698215" evidence="4">
    <location>
        <begin position="27"/>
        <end position="655"/>
    </location>
</feature>
<evidence type="ECO:0000313" key="7">
    <source>
        <dbReference type="EMBL" id="MBB5121683.1"/>
    </source>
</evidence>
<dbReference type="Pfam" id="PF00251">
    <property type="entry name" value="Glyco_hydro_32N"/>
    <property type="match status" value="1"/>
</dbReference>
<dbReference type="Proteomes" id="UP000235945">
    <property type="component" value="Unassembled WGS sequence"/>
</dbReference>
<dbReference type="EMBL" id="LGUI01000002">
    <property type="protein sequence ID" value="PNE34489.1"/>
    <property type="molecule type" value="Genomic_DNA"/>
</dbReference>
<evidence type="ECO:0000259" key="5">
    <source>
        <dbReference type="Pfam" id="PF00251"/>
    </source>
</evidence>
<reference evidence="9" key="1">
    <citation type="submission" date="2015-07" db="EMBL/GenBank/DDBJ databases">
        <authorList>
            <person name="Graham D.E."/>
            <person name="Giannone R.J."/>
            <person name="Gulvik C.A."/>
            <person name="Hettich R.L."/>
            <person name="Klingeman D.M."/>
            <person name="Mahan K.M."/>
            <person name="Parry R.J."/>
            <person name="Spain J.C."/>
        </authorList>
    </citation>
    <scope>NUCLEOTIDE SEQUENCE [LARGE SCALE GENOMIC DNA]</scope>
    <source>
        <strain evidence="9">ATCC 27428</strain>
    </source>
</reference>
<dbReference type="GO" id="GO:0016798">
    <property type="term" value="F:hydrolase activity, acting on glycosyl bonds"/>
    <property type="evidence" value="ECO:0007669"/>
    <property type="project" value="UniProtKB-KW"/>
</dbReference>
<dbReference type="Proteomes" id="UP000528608">
    <property type="component" value="Unassembled WGS sequence"/>
</dbReference>
<dbReference type="Gene3D" id="2.120.10.70">
    <property type="entry name" value="Fucose-specific lectin"/>
    <property type="match status" value="1"/>
</dbReference>
<reference evidence="8" key="2">
    <citation type="submission" date="2015-07" db="EMBL/GenBank/DDBJ databases">
        <authorList>
            <person name="Noorani M."/>
        </authorList>
    </citation>
    <scope>NUCLEOTIDE SEQUENCE [LARGE SCALE GENOMIC DNA]</scope>
    <source>
        <strain evidence="8">ATCC 27428</strain>
    </source>
</reference>
<reference evidence="7 10" key="3">
    <citation type="submission" date="2020-08" db="EMBL/GenBank/DDBJ databases">
        <title>Genomic Encyclopedia of Type Strains, Phase III (KMG-III): the genomes of soil and plant-associated and newly described type strains.</title>
        <authorList>
            <person name="Whitman W."/>
        </authorList>
    </citation>
    <scope>NUCLEOTIDE SEQUENCE [LARGE SCALE GENOMIC DNA]</scope>
    <source>
        <strain evidence="7 10">CECT 3259</strain>
    </source>
</reference>
<comment type="caution">
    <text evidence="8">The sequence shown here is derived from an EMBL/GenBank/DDBJ whole genome shotgun (WGS) entry which is preliminary data.</text>
</comment>
<gene>
    <name evidence="8" type="ORF">AF335_07895</name>
    <name evidence="7" type="ORF">FHS36_005152</name>
</gene>
<accession>A0A2N8P0H0</accession>
<evidence type="ECO:0000256" key="3">
    <source>
        <dbReference type="ARBA" id="ARBA00023295"/>
    </source>
</evidence>
<keyword evidence="3" id="KW-0326">Glycosidase</keyword>
<keyword evidence="9" id="KW-1185">Reference proteome</keyword>
<evidence type="ECO:0000313" key="8">
    <source>
        <dbReference type="EMBL" id="PNE34489.1"/>
    </source>
</evidence>
<feature type="domain" description="PLL-like beta propeller" evidence="6">
    <location>
        <begin position="337"/>
        <end position="651"/>
    </location>
</feature>
<sequence length="655" mass="69186">MRDSRALWAVLTLLFLAGAALPAAGAALPAAAVPAVAAAASGQVGATPFVQVYDPSVGEAGPWYLNDHTFVQDDRGTWHLFGITHAEPSDDKDENTFAHATAPSPNGPWTKRPPALYADRGYGETHLWAPHVIKDGSTYYMFYAGGGPDGSKAAINLATSTDLYTWTRRPGGPLFRDGYEARDPMVARVGDRWVMYYTATADPGGGNHVVAYRTSTDLTHWSDRSIAFTDPASGRGAGNTESPFVVFEGGTWHLFLGPRGGYAGTDVFCGPDPLRFSPGQLCGHVFSHAAEVVEAGGRWWISHAGWGQRGVWLAGLDFGAGSRQYAVEAASDPGDRVVIVSGADGRQEAFAGGPDQVWGRYQTTPSGSWSDWYPFGGPRSATLSAARDLDGRIEVFAAGEGRVDHRAQVSPNVWRDWENFGTAAHDLTVAQNADGRLELFASGPTGVHHRWQTAPGGPWAGWEPFGGPADSVLATGRDASGRIEVIAAADDRVYRRGQGVPSGGWPTGFEEFGTVPGLVHLALNRRPDGALDLVAGGAAGLSRRVQAGPSGEWSVWRAFGGPPDARVRVGRNADGRMEVFATGRTSTAHRWENGSGWSAWESFGPGASGSGFGTNADGRIEIIAGSPAGPLSGRYQLAPSGDWSPWAPVGGPPLA</sequence>
<dbReference type="EMBL" id="JACHJF010000020">
    <property type="protein sequence ID" value="MBB5121683.1"/>
    <property type="molecule type" value="Genomic_DNA"/>
</dbReference>
<dbReference type="CDD" id="cd22954">
    <property type="entry name" value="PLL_lectin"/>
    <property type="match status" value="1"/>
</dbReference>